<dbReference type="EMBL" id="QOKW01000004">
    <property type="protein sequence ID" value="KAA0682202.1"/>
    <property type="molecule type" value="Genomic_DNA"/>
</dbReference>
<evidence type="ECO:0000256" key="1">
    <source>
        <dbReference type="SAM" id="Coils"/>
    </source>
</evidence>
<gene>
    <name evidence="2" type="ORF">DS843_06560</name>
</gene>
<keyword evidence="3" id="KW-1185">Reference proteome</keyword>
<sequence>MNSIINVPTDTVVAGLRQRRDELAEQLARLDRTRQTVESDLESLEQAIQVVGGQRTRTTMPLPVAGAATPVAPAPARGDAVGRRGDLPAAVRRALLEYGGALTTAEIAEEIRGHIPPELTTEKKVSLCLGTMAVRGMVSGTAVVGSRCKQWSLTDRGHEIATNEGGAA</sequence>
<evidence type="ECO:0000313" key="3">
    <source>
        <dbReference type="Proteomes" id="UP000480854"/>
    </source>
</evidence>
<comment type="caution">
    <text evidence="2">The sequence shown here is derived from an EMBL/GenBank/DDBJ whole genome shotgun (WGS) entry which is preliminary data.</text>
</comment>
<organism evidence="2 3">
    <name type="scientific">Roseomonas genomospecies 6</name>
    <dbReference type="NCBI Taxonomy" id="214106"/>
    <lineage>
        <taxon>Bacteria</taxon>
        <taxon>Pseudomonadati</taxon>
        <taxon>Pseudomonadota</taxon>
        <taxon>Alphaproteobacteria</taxon>
        <taxon>Acetobacterales</taxon>
        <taxon>Roseomonadaceae</taxon>
        <taxon>Roseomonas</taxon>
    </lineage>
</organism>
<reference evidence="2 3" key="1">
    <citation type="submission" date="2018-07" db="EMBL/GenBank/DDBJ databases">
        <title>Genome sequence of Azospirillum sp. ATCC 49961.</title>
        <authorList>
            <person name="Sant'Anna F.H."/>
            <person name="Baldani J.I."/>
            <person name="Zilli J.E."/>
            <person name="Reis V.M."/>
            <person name="Hartmann A."/>
            <person name="Cruz L."/>
            <person name="de Souza E.M."/>
            <person name="de Oliveira Pedrosa F."/>
            <person name="Passaglia L.M.P."/>
        </authorList>
    </citation>
    <scope>NUCLEOTIDE SEQUENCE [LARGE SCALE GENOMIC DNA]</scope>
    <source>
        <strain evidence="2 3">ATCC 49961</strain>
    </source>
</reference>
<dbReference type="RefSeq" id="WP_149468105.1">
    <property type="nucleotide sequence ID" value="NZ_QOKW01000004.1"/>
</dbReference>
<proteinExistence type="predicted"/>
<protein>
    <submittedName>
        <fullName evidence="2">Uncharacterized protein</fullName>
    </submittedName>
</protein>
<evidence type="ECO:0000313" key="2">
    <source>
        <dbReference type="EMBL" id="KAA0682202.1"/>
    </source>
</evidence>
<name>A0A9W7NLB8_9PROT</name>
<dbReference type="AlphaFoldDB" id="A0A9W7NLB8"/>
<accession>A0A9W7NLB8</accession>
<feature type="coiled-coil region" evidence="1">
    <location>
        <begin position="13"/>
        <end position="47"/>
    </location>
</feature>
<dbReference type="Proteomes" id="UP000480854">
    <property type="component" value="Unassembled WGS sequence"/>
</dbReference>
<keyword evidence="1" id="KW-0175">Coiled coil</keyword>